<sequence length="57" mass="6658">LDINSHTVQITFDDIAVYFSKEEWNCLGEAEQDLYKDVIMDNYQTLLSLGKTILHYC</sequence>
<feature type="domain" description="KRAB" evidence="1">
    <location>
        <begin position="10"/>
        <end position="57"/>
    </location>
</feature>
<reference evidence="2" key="2">
    <citation type="submission" date="2025-09" db="UniProtKB">
        <authorList>
            <consortium name="Ensembl"/>
        </authorList>
    </citation>
    <scope>IDENTIFICATION</scope>
</reference>
<dbReference type="PANTHER" id="PTHR23232">
    <property type="entry name" value="KRAB DOMAIN C2H2 ZINC FINGER"/>
    <property type="match status" value="1"/>
</dbReference>
<name>A0A8C5MMV0_9ANUR</name>
<dbReference type="Ensembl" id="ENSLLET00000017617.1">
    <property type="protein sequence ID" value="ENSLLEP00000016974.1"/>
    <property type="gene ID" value="ENSLLEG00000010802.1"/>
</dbReference>
<dbReference type="PROSITE" id="PS50805">
    <property type="entry name" value="KRAB"/>
    <property type="match status" value="1"/>
</dbReference>
<evidence type="ECO:0000259" key="1">
    <source>
        <dbReference type="PROSITE" id="PS50805"/>
    </source>
</evidence>
<dbReference type="OrthoDB" id="9892686at2759"/>
<dbReference type="InterPro" id="IPR036051">
    <property type="entry name" value="KRAB_dom_sf"/>
</dbReference>
<dbReference type="Proteomes" id="UP000694569">
    <property type="component" value="Unplaced"/>
</dbReference>
<keyword evidence="3" id="KW-1185">Reference proteome</keyword>
<dbReference type="GeneTree" id="ENSGT01010000228646"/>
<proteinExistence type="predicted"/>
<evidence type="ECO:0000313" key="3">
    <source>
        <dbReference type="Proteomes" id="UP000694569"/>
    </source>
</evidence>
<reference evidence="2" key="1">
    <citation type="submission" date="2025-08" db="UniProtKB">
        <authorList>
            <consortium name="Ensembl"/>
        </authorList>
    </citation>
    <scope>IDENTIFICATION</scope>
</reference>
<dbReference type="PANTHER" id="PTHR23232:SF142">
    <property type="entry name" value="GASTRULA ZINC FINGER PROTEIN XLCGF57.1-LIKE-RELATED"/>
    <property type="match status" value="1"/>
</dbReference>
<dbReference type="GO" id="GO:0006355">
    <property type="term" value="P:regulation of DNA-templated transcription"/>
    <property type="evidence" value="ECO:0007669"/>
    <property type="project" value="InterPro"/>
</dbReference>
<dbReference type="SUPFAM" id="SSF109640">
    <property type="entry name" value="KRAB domain (Kruppel-associated box)"/>
    <property type="match status" value="1"/>
</dbReference>
<protein>
    <recommendedName>
        <fullName evidence="1">KRAB domain-containing protein</fullName>
    </recommendedName>
</protein>
<dbReference type="InterPro" id="IPR001909">
    <property type="entry name" value="KRAB"/>
</dbReference>
<dbReference type="Pfam" id="PF01352">
    <property type="entry name" value="KRAB"/>
    <property type="match status" value="1"/>
</dbReference>
<dbReference type="CDD" id="cd07765">
    <property type="entry name" value="KRAB_A-box"/>
    <property type="match status" value="1"/>
</dbReference>
<dbReference type="SMART" id="SM00349">
    <property type="entry name" value="KRAB"/>
    <property type="match status" value="1"/>
</dbReference>
<dbReference type="InterPro" id="IPR050169">
    <property type="entry name" value="Krueppel_C2H2_ZnF"/>
</dbReference>
<dbReference type="Gene3D" id="6.10.140.140">
    <property type="match status" value="1"/>
</dbReference>
<dbReference type="AlphaFoldDB" id="A0A8C5MMV0"/>
<accession>A0A8C5MMV0</accession>
<evidence type="ECO:0000313" key="2">
    <source>
        <dbReference type="Ensembl" id="ENSLLEP00000016974.1"/>
    </source>
</evidence>
<organism evidence="2 3">
    <name type="scientific">Leptobrachium leishanense</name>
    <name type="common">Leishan spiny toad</name>
    <dbReference type="NCBI Taxonomy" id="445787"/>
    <lineage>
        <taxon>Eukaryota</taxon>
        <taxon>Metazoa</taxon>
        <taxon>Chordata</taxon>
        <taxon>Craniata</taxon>
        <taxon>Vertebrata</taxon>
        <taxon>Euteleostomi</taxon>
        <taxon>Amphibia</taxon>
        <taxon>Batrachia</taxon>
        <taxon>Anura</taxon>
        <taxon>Pelobatoidea</taxon>
        <taxon>Megophryidae</taxon>
        <taxon>Leptobrachium</taxon>
    </lineage>
</organism>